<keyword evidence="3" id="KW-1185">Reference proteome</keyword>
<dbReference type="EMBL" id="CP101620">
    <property type="protein sequence ID" value="UTY37800.1"/>
    <property type="molecule type" value="Genomic_DNA"/>
</dbReference>
<dbReference type="InterPro" id="IPR000600">
    <property type="entry name" value="ROK"/>
</dbReference>
<dbReference type="Proteomes" id="UP001060112">
    <property type="component" value="Chromosome"/>
</dbReference>
<dbReference type="InterPro" id="IPR043129">
    <property type="entry name" value="ATPase_NBD"/>
</dbReference>
<evidence type="ECO:0000313" key="3">
    <source>
        <dbReference type="Proteomes" id="UP001060112"/>
    </source>
</evidence>
<evidence type="ECO:0000256" key="1">
    <source>
        <dbReference type="ARBA" id="ARBA00006479"/>
    </source>
</evidence>
<comment type="similarity">
    <text evidence="1">Belongs to the ROK (NagC/XylR) family.</text>
</comment>
<proteinExistence type="inferred from homology"/>
<protein>
    <submittedName>
        <fullName evidence="2">ROK family protein</fullName>
    </submittedName>
</protein>
<dbReference type="Pfam" id="PF00480">
    <property type="entry name" value="ROK"/>
    <property type="match status" value="1"/>
</dbReference>
<dbReference type="RefSeq" id="WP_290137700.1">
    <property type="nucleotide sequence ID" value="NZ_CP101620.1"/>
</dbReference>
<dbReference type="Gene3D" id="3.30.420.40">
    <property type="match status" value="2"/>
</dbReference>
<name>A0ABY5I1B8_9FIRM</name>
<dbReference type="SUPFAM" id="SSF53067">
    <property type="entry name" value="Actin-like ATPase domain"/>
    <property type="match status" value="1"/>
</dbReference>
<accession>A0ABY5I1B8</accession>
<sequence>MNLIFFELKGWHFKQELEKEISCPIIIKNDRNYTAYGYYATHHLQEDVCFLTYPKDSGPGCGSVINGQLLEGRNEVAGEILYLPFFHFFE</sequence>
<reference evidence="2" key="1">
    <citation type="submission" date="2022-07" db="EMBL/GenBank/DDBJ databases">
        <title>Faecal culturing of patients with breast cancer.</title>
        <authorList>
            <person name="Teng N.M.Y."/>
            <person name="Kiu R."/>
            <person name="Evans R."/>
            <person name="Baker D.J."/>
            <person name="Zenner C."/>
            <person name="Robinson S.D."/>
            <person name="Hall L.J."/>
        </authorList>
    </citation>
    <scope>NUCLEOTIDE SEQUENCE</scope>
    <source>
        <strain evidence="2">LH1062</strain>
    </source>
</reference>
<organism evidence="2 3">
    <name type="scientific">Allocoprobacillus halotolerans</name>
    <dbReference type="NCBI Taxonomy" id="2944914"/>
    <lineage>
        <taxon>Bacteria</taxon>
        <taxon>Bacillati</taxon>
        <taxon>Bacillota</taxon>
        <taxon>Erysipelotrichia</taxon>
        <taxon>Erysipelotrichales</taxon>
        <taxon>Erysipelotrichaceae</taxon>
        <taxon>Allocoprobacillus</taxon>
    </lineage>
</organism>
<gene>
    <name evidence="2" type="ORF">NMU03_08650</name>
</gene>
<evidence type="ECO:0000313" key="2">
    <source>
        <dbReference type="EMBL" id="UTY37800.1"/>
    </source>
</evidence>